<keyword evidence="3" id="KW-1185">Reference proteome</keyword>
<feature type="chain" id="PRO_5032640416" evidence="1">
    <location>
        <begin position="23"/>
        <end position="46"/>
    </location>
</feature>
<dbReference type="AlphaFoldDB" id="A0A835FPU7"/>
<dbReference type="EMBL" id="JACEFO010000500">
    <property type="protein sequence ID" value="KAF8768764.1"/>
    <property type="molecule type" value="Genomic_DNA"/>
</dbReference>
<gene>
    <name evidence="2" type="ORF">HU200_007324</name>
</gene>
<organism evidence="2 3">
    <name type="scientific">Digitaria exilis</name>
    <dbReference type="NCBI Taxonomy" id="1010633"/>
    <lineage>
        <taxon>Eukaryota</taxon>
        <taxon>Viridiplantae</taxon>
        <taxon>Streptophyta</taxon>
        <taxon>Embryophyta</taxon>
        <taxon>Tracheophyta</taxon>
        <taxon>Spermatophyta</taxon>
        <taxon>Magnoliopsida</taxon>
        <taxon>Liliopsida</taxon>
        <taxon>Poales</taxon>
        <taxon>Poaceae</taxon>
        <taxon>PACMAD clade</taxon>
        <taxon>Panicoideae</taxon>
        <taxon>Panicodae</taxon>
        <taxon>Paniceae</taxon>
        <taxon>Anthephorinae</taxon>
        <taxon>Digitaria</taxon>
    </lineage>
</organism>
<comment type="caution">
    <text evidence="2">The sequence shown here is derived from an EMBL/GenBank/DDBJ whole genome shotgun (WGS) entry which is preliminary data.</text>
</comment>
<proteinExistence type="predicted"/>
<evidence type="ECO:0000313" key="3">
    <source>
        <dbReference type="Proteomes" id="UP000636709"/>
    </source>
</evidence>
<name>A0A835FPU7_9POAL</name>
<protein>
    <submittedName>
        <fullName evidence="2">Uncharacterized protein</fullName>
    </submittedName>
</protein>
<reference evidence="2" key="1">
    <citation type="submission" date="2020-07" db="EMBL/GenBank/DDBJ databases">
        <title>Genome sequence and genetic diversity analysis of an under-domesticated orphan crop, white fonio (Digitaria exilis).</title>
        <authorList>
            <person name="Bennetzen J.L."/>
            <person name="Chen S."/>
            <person name="Ma X."/>
            <person name="Wang X."/>
            <person name="Yssel A.E.J."/>
            <person name="Chaluvadi S.R."/>
            <person name="Johnson M."/>
            <person name="Gangashetty P."/>
            <person name="Hamidou F."/>
            <person name="Sanogo M.D."/>
            <person name="Zwaenepoel A."/>
            <person name="Wallace J."/>
            <person name="Van De Peer Y."/>
            <person name="Van Deynze A."/>
        </authorList>
    </citation>
    <scope>NUCLEOTIDE SEQUENCE</scope>
    <source>
        <tissue evidence="2">Leaves</tissue>
    </source>
</reference>
<evidence type="ECO:0000256" key="1">
    <source>
        <dbReference type="SAM" id="SignalP"/>
    </source>
</evidence>
<dbReference type="Proteomes" id="UP000636709">
    <property type="component" value="Unassembled WGS sequence"/>
</dbReference>
<accession>A0A835FPU7</accession>
<keyword evidence="1" id="KW-0732">Signal</keyword>
<evidence type="ECO:0000313" key="2">
    <source>
        <dbReference type="EMBL" id="KAF8768764.1"/>
    </source>
</evidence>
<feature type="signal peptide" evidence="1">
    <location>
        <begin position="1"/>
        <end position="22"/>
    </location>
</feature>
<sequence>MLIGTWGLLLYLSTELASLVYGADDKTKACFSTFAVAAQELSPCQA</sequence>